<proteinExistence type="predicted"/>
<evidence type="ECO:0000313" key="2">
    <source>
        <dbReference type="Proteomes" id="UP000242913"/>
    </source>
</evidence>
<evidence type="ECO:0000313" key="1">
    <source>
        <dbReference type="EMBL" id="OZC09811.1"/>
    </source>
</evidence>
<dbReference type="AlphaFoldDB" id="A0A238BWX0"/>
<protein>
    <submittedName>
        <fullName evidence="1">Uncharacterized protein</fullName>
    </submittedName>
</protein>
<dbReference type="EMBL" id="KZ269991">
    <property type="protein sequence ID" value="OZC09811.1"/>
    <property type="molecule type" value="Genomic_DNA"/>
</dbReference>
<sequence length="111" mass="12569">MNCLVDFTAVSIVKSDKQNTLLAFSTKNGAFNDILDKHEHSVRLREYGDVQHCETIQKLWNSASVCEILIRSIKIKTVRFLTCVNMFWNRYARSGTGPTDINTDIAVDSVT</sequence>
<organism evidence="1 2">
    <name type="scientific">Onchocerca flexuosa</name>
    <dbReference type="NCBI Taxonomy" id="387005"/>
    <lineage>
        <taxon>Eukaryota</taxon>
        <taxon>Metazoa</taxon>
        <taxon>Ecdysozoa</taxon>
        <taxon>Nematoda</taxon>
        <taxon>Chromadorea</taxon>
        <taxon>Rhabditida</taxon>
        <taxon>Spirurina</taxon>
        <taxon>Spiruromorpha</taxon>
        <taxon>Filarioidea</taxon>
        <taxon>Onchocercidae</taxon>
        <taxon>Onchocerca</taxon>
    </lineage>
</organism>
<gene>
    <name evidence="1" type="ORF">X798_03214</name>
</gene>
<dbReference type="Proteomes" id="UP000242913">
    <property type="component" value="Unassembled WGS sequence"/>
</dbReference>
<name>A0A238BWX0_9BILA</name>
<accession>A0A238BWX0</accession>
<reference evidence="1 2" key="1">
    <citation type="submission" date="2015-12" db="EMBL/GenBank/DDBJ databases">
        <title>Draft genome of the nematode, Onchocerca flexuosa.</title>
        <authorList>
            <person name="Mitreva M."/>
        </authorList>
    </citation>
    <scope>NUCLEOTIDE SEQUENCE [LARGE SCALE GENOMIC DNA]</scope>
    <source>
        <strain evidence="1">Red Deer</strain>
    </source>
</reference>
<keyword evidence="2" id="KW-1185">Reference proteome</keyword>